<evidence type="ECO:0000313" key="2">
    <source>
        <dbReference type="Proteomes" id="UP000199488"/>
    </source>
</evidence>
<dbReference type="InterPro" id="IPR029465">
    <property type="entry name" value="ATPgrasp_TupA"/>
</dbReference>
<evidence type="ECO:0000313" key="1">
    <source>
        <dbReference type="EMBL" id="SDW42863.1"/>
    </source>
</evidence>
<dbReference type="STRING" id="1122204.SAMN05421781_1389"/>
<reference evidence="1 2" key="1">
    <citation type="submission" date="2016-10" db="EMBL/GenBank/DDBJ databases">
        <authorList>
            <person name="de Groot N.N."/>
        </authorList>
    </citation>
    <scope>NUCLEOTIDE SEQUENCE [LARGE SCALE GENOMIC DNA]</scope>
    <source>
        <strain evidence="1 2">DSM 23126</strain>
    </source>
</reference>
<accession>A0A1H2TFW7</accession>
<dbReference type="Pfam" id="PF14305">
    <property type="entry name" value="ATPgrasp_TupA"/>
    <property type="match status" value="1"/>
</dbReference>
<gene>
    <name evidence="1" type="ORF">SAMN05421781_1389</name>
</gene>
<dbReference type="EMBL" id="FNNC01000002">
    <property type="protein sequence ID" value="SDW42863.1"/>
    <property type="molecule type" value="Genomic_DNA"/>
</dbReference>
<proteinExistence type="predicted"/>
<protein>
    <submittedName>
        <fullName evidence="1">TupA-like ATPgrasp</fullName>
    </submittedName>
</protein>
<sequence length="302" mass="36111">MNYKKIFKNQKFRLKILKMLDFLPDKQMIKLQYRIKTGRKLNLNNPERYTEKLQQYKLNYRDPLMTMCSDKYEVRKYVESKGLKEILNPLYGVYEKAEDINFDTLPKSFVIKHTNGSGANILVEDKDQLNISEVREKLNAWLNSKPPKYGREWCYYNVSSRIIIEKLLERDENNDIPDYKFFCFNGEVKYLYTMINYVDDHSQGECSFFTPDFEKLPYKRSEYKEITSSIEKPTNFDEMIKIAEILSEDFPHVRVDLYNIQGKIVFGELTFYNASGYTVFEPDEFDFIMGREFELPKEKVVF</sequence>
<dbReference type="Proteomes" id="UP000199488">
    <property type="component" value="Unassembled WGS sequence"/>
</dbReference>
<dbReference type="OrthoDB" id="9791827at2"/>
<organism evidence="1 2">
    <name type="scientific">Marinococcus luteus</name>
    <dbReference type="NCBI Taxonomy" id="1122204"/>
    <lineage>
        <taxon>Bacteria</taxon>
        <taxon>Bacillati</taxon>
        <taxon>Bacillota</taxon>
        <taxon>Bacilli</taxon>
        <taxon>Bacillales</taxon>
        <taxon>Bacillaceae</taxon>
        <taxon>Marinococcus</taxon>
    </lineage>
</organism>
<name>A0A1H2TFW7_9BACI</name>
<dbReference type="RefSeq" id="WP_091612890.1">
    <property type="nucleotide sequence ID" value="NZ_FNNC01000002.1"/>
</dbReference>
<dbReference type="AlphaFoldDB" id="A0A1H2TFW7"/>
<keyword evidence="2" id="KW-1185">Reference proteome</keyword>